<evidence type="ECO:0000313" key="1">
    <source>
        <dbReference type="EMBL" id="JAH65134.1"/>
    </source>
</evidence>
<organism evidence="1">
    <name type="scientific">Anguilla anguilla</name>
    <name type="common">European freshwater eel</name>
    <name type="synonym">Muraena anguilla</name>
    <dbReference type="NCBI Taxonomy" id="7936"/>
    <lineage>
        <taxon>Eukaryota</taxon>
        <taxon>Metazoa</taxon>
        <taxon>Chordata</taxon>
        <taxon>Craniata</taxon>
        <taxon>Vertebrata</taxon>
        <taxon>Euteleostomi</taxon>
        <taxon>Actinopterygii</taxon>
        <taxon>Neopterygii</taxon>
        <taxon>Teleostei</taxon>
        <taxon>Anguilliformes</taxon>
        <taxon>Anguillidae</taxon>
        <taxon>Anguilla</taxon>
    </lineage>
</organism>
<accession>A0A0E9UGW9</accession>
<dbReference type="AlphaFoldDB" id="A0A0E9UGW9"/>
<sequence>MCIREHCNMCAYLGCALGDPLCFLLQLFKGVSIVMGP</sequence>
<reference evidence="1" key="1">
    <citation type="submission" date="2014-11" db="EMBL/GenBank/DDBJ databases">
        <authorList>
            <person name="Amaro Gonzalez C."/>
        </authorList>
    </citation>
    <scope>NUCLEOTIDE SEQUENCE</scope>
</reference>
<dbReference type="EMBL" id="GBXM01043443">
    <property type="protein sequence ID" value="JAH65134.1"/>
    <property type="molecule type" value="Transcribed_RNA"/>
</dbReference>
<reference evidence="1" key="2">
    <citation type="journal article" date="2015" name="Fish Shellfish Immunol.">
        <title>Early steps in the European eel (Anguilla anguilla)-Vibrio vulnificus interaction in the gills: Role of the RtxA13 toxin.</title>
        <authorList>
            <person name="Callol A."/>
            <person name="Pajuelo D."/>
            <person name="Ebbesson L."/>
            <person name="Teles M."/>
            <person name="MacKenzie S."/>
            <person name="Amaro C."/>
        </authorList>
    </citation>
    <scope>NUCLEOTIDE SEQUENCE</scope>
</reference>
<name>A0A0E9UGW9_ANGAN</name>
<proteinExistence type="predicted"/>
<protein>
    <submittedName>
        <fullName evidence="1">Uncharacterized protein</fullName>
    </submittedName>
</protein>